<dbReference type="PANTHER" id="PTHR12001:SF85">
    <property type="entry name" value="SHORT CHAIN ISOPRENYL DIPHOSPHATE SYNTHASE"/>
    <property type="match status" value="1"/>
</dbReference>
<keyword evidence="5" id="KW-0460">Magnesium</keyword>
<dbReference type="EMBL" id="BAABGM010000003">
    <property type="protein sequence ID" value="GAA4399241.1"/>
    <property type="molecule type" value="Genomic_DNA"/>
</dbReference>
<dbReference type="Gene3D" id="1.10.600.10">
    <property type="entry name" value="Farnesyl Diphosphate Synthase"/>
    <property type="match status" value="1"/>
</dbReference>
<comment type="caution">
    <text evidence="7">The sequence shown here is derived from an EMBL/GenBank/DDBJ whole genome shotgun (WGS) entry which is preliminary data.</text>
</comment>
<comment type="similarity">
    <text evidence="2 6">Belongs to the FPP/GGPP synthase family.</text>
</comment>
<evidence type="ECO:0000256" key="3">
    <source>
        <dbReference type="ARBA" id="ARBA00022679"/>
    </source>
</evidence>
<organism evidence="7 8">
    <name type="scientific">Fodinibacter luteus</name>
    <dbReference type="NCBI Taxonomy" id="552064"/>
    <lineage>
        <taxon>Bacteria</taxon>
        <taxon>Bacillati</taxon>
        <taxon>Actinomycetota</taxon>
        <taxon>Actinomycetes</taxon>
        <taxon>Micrococcales</taxon>
        <taxon>Intrasporangiaceae</taxon>
        <taxon>Fodinibacter (ex Wang et al. 2009)</taxon>
    </lineage>
</organism>
<sequence>MSAEVTTIDLDACRLTAPVESTLTQADALLESTFLELSEALDLAASDAPGRAAHDPGPLGVDLVGELAERSRNHGKRLRPMLAHWGWVVAGGDAGTHHHVVRVAAALELLHLFALIQDDVMDRSDSRRGRPTLHVVAAGRHREAQGLGDDCLFGDSVATLVSDLALSEASLLVAPTPAPVRAAWRLMAVELVEGQLLDVTHTAGRRRDHATSRRIARLKSGRYTITRPLQLGALVAGADADVVHRLLTWGDLVGDAFAVRDDVLGVWGDPARTGKPAGDDLRAGKPTVLLSWAAELLPECDRPLLAACDAGELDDAGVEALQHAMVVAGVRERAEQAVASLVDRAHRALDDLAPEPAADAALRGLADAIAWRSA</sequence>
<dbReference type="InterPro" id="IPR000092">
    <property type="entry name" value="Polyprenyl_synt"/>
</dbReference>
<dbReference type="CDD" id="cd00685">
    <property type="entry name" value="Trans_IPPS_HT"/>
    <property type="match status" value="1"/>
</dbReference>
<keyword evidence="3 6" id="KW-0808">Transferase</keyword>
<evidence type="ECO:0000256" key="4">
    <source>
        <dbReference type="ARBA" id="ARBA00022723"/>
    </source>
</evidence>
<evidence type="ECO:0000256" key="1">
    <source>
        <dbReference type="ARBA" id="ARBA00001946"/>
    </source>
</evidence>
<gene>
    <name evidence="7" type="ORF">GCM10023168_06270</name>
</gene>
<proteinExistence type="inferred from homology"/>
<dbReference type="SUPFAM" id="SSF48576">
    <property type="entry name" value="Terpenoid synthases"/>
    <property type="match status" value="1"/>
</dbReference>
<keyword evidence="8" id="KW-1185">Reference proteome</keyword>
<dbReference type="Proteomes" id="UP001500945">
    <property type="component" value="Unassembled WGS sequence"/>
</dbReference>
<evidence type="ECO:0000313" key="8">
    <source>
        <dbReference type="Proteomes" id="UP001500945"/>
    </source>
</evidence>
<keyword evidence="4" id="KW-0479">Metal-binding</keyword>
<name>A0ABP8K292_9MICO</name>
<evidence type="ECO:0000256" key="6">
    <source>
        <dbReference type="RuleBase" id="RU004466"/>
    </source>
</evidence>
<dbReference type="PANTHER" id="PTHR12001">
    <property type="entry name" value="GERANYLGERANYL PYROPHOSPHATE SYNTHASE"/>
    <property type="match status" value="1"/>
</dbReference>
<accession>A0ABP8K292</accession>
<dbReference type="InterPro" id="IPR033749">
    <property type="entry name" value="Polyprenyl_synt_CS"/>
</dbReference>
<comment type="cofactor">
    <cofactor evidence="1">
        <name>Mg(2+)</name>
        <dbReference type="ChEBI" id="CHEBI:18420"/>
    </cofactor>
</comment>
<evidence type="ECO:0000256" key="2">
    <source>
        <dbReference type="ARBA" id="ARBA00006706"/>
    </source>
</evidence>
<dbReference type="Pfam" id="PF00348">
    <property type="entry name" value="polyprenyl_synt"/>
    <property type="match status" value="1"/>
</dbReference>
<protein>
    <recommendedName>
        <fullName evidence="9">Geranylgeranyl diphosphate synthase type I</fullName>
    </recommendedName>
</protein>
<dbReference type="InterPro" id="IPR008949">
    <property type="entry name" value="Isoprenoid_synthase_dom_sf"/>
</dbReference>
<reference evidence="8" key="1">
    <citation type="journal article" date="2019" name="Int. J. Syst. Evol. Microbiol.">
        <title>The Global Catalogue of Microorganisms (GCM) 10K type strain sequencing project: providing services to taxonomists for standard genome sequencing and annotation.</title>
        <authorList>
            <consortium name="The Broad Institute Genomics Platform"/>
            <consortium name="The Broad Institute Genome Sequencing Center for Infectious Disease"/>
            <person name="Wu L."/>
            <person name="Ma J."/>
        </authorList>
    </citation>
    <scope>NUCLEOTIDE SEQUENCE [LARGE SCALE GENOMIC DNA]</scope>
    <source>
        <strain evidence="8">JCM 17809</strain>
    </source>
</reference>
<dbReference type="PROSITE" id="PS00723">
    <property type="entry name" value="POLYPRENYL_SYNTHASE_1"/>
    <property type="match status" value="1"/>
</dbReference>
<evidence type="ECO:0000313" key="7">
    <source>
        <dbReference type="EMBL" id="GAA4399241.1"/>
    </source>
</evidence>
<evidence type="ECO:0008006" key="9">
    <source>
        <dbReference type="Google" id="ProtNLM"/>
    </source>
</evidence>
<dbReference type="SFLD" id="SFLDS00005">
    <property type="entry name" value="Isoprenoid_Synthase_Type_I"/>
    <property type="match status" value="1"/>
</dbReference>
<evidence type="ECO:0000256" key="5">
    <source>
        <dbReference type="ARBA" id="ARBA00022842"/>
    </source>
</evidence>